<evidence type="ECO:0000259" key="7">
    <source>
        <dbReference type="PROSITE" id="PS50192"/>
    </source>
</evidence>
<dbReference type="InterPro" id="IPR004090">
    <property type="entry name" value="Chemotax_Me-accpt_rcpt"/>
</dbReference>
<dbReference type="SMART" id="SM00283">
    <property type="entry name" value="MA"/>
    <property type="match status" value="1"/>
</dbReference>
<evidence type="ECO:0000313" key="11">
    <source>
        <dbReference type="Proteomes" id="UP000242469"/>
    </source>
</evidence>
<feature type="domain" description="T-SNARE coiled-coil homology" evidence="7">
    <location>
        <begin position="573"/>
        <end position="635"/>
    </location>
</feature>
<dbReference type="OrthoDB" id="2489132at2"/>
<keyword evidence="2" id="KW-1003">Cell membrane</keyword>
<evidence type="ECO:0000256" key="4">
    <source>
        <dbReference type="ARBA" id="ARBA00029447"/>
    </source>
</evidence>
<evidence type="ECO:0000259" key="9">
    <source>
        <dbReference type="PROSITE" id="PS50906"/>
    </source>
</evidence>
<dbReference type="InterPro" id="IPR003660">
    <property type="entry name" value="HAMP_dom"/>
</dbReference>
<dbReference type="PROSITE" id="PS50192">
    <property type="entry name" value="T_SNARE"/>
    <property type="match status" value="1"/>
</dbReference>
<dbReference type="Pfam" id="PF00015">
    <property type="entry name" value="MCPsignal"/>
    <property type="match status" value="1"/>
</dbReference>
<evidence type="ECO:0000256" key="5">
    <source>
        <dbReference type="PROSITE-ProRule" id="PRU00284"/>
    </source>
</evidence>
<dbReference type="Pfam" id="PF00672">
    <property type="entry name" value="HAMP"/>
    <property type="match status" value="1"/>
</dbReference>
<dbReference type="GO" id="GO:0006935">
    <property type="term" value="P:chemotaxis"/>
    <property type="evidence" value="ECO:0007669"/>
    <property type="project" value="InterPro"/>
</dbReference>
<proteinExistence type="inferred from homology"/>
<feature type="domain" description="HAMP" evidence="8">
    <location>
        <begin position="328"/>
        <end position="381"/>
    </location>
</feature>
<comment type="similarity">
    <text evidence="4">Belongs to the methyl-accepting chemotaxis (MCP) protein family.</text>
</comment>
<feature type="domain" description="Methyl-accepting transducer" evidence="6">
    <location>
        <begin position="386"/>
        <end position="622"/>
    </location>
</feature>
<keyword evidence="2" id="KW-0997">Cell inner membrane</keyword>
<evidence type="ECO:0000259" key="6">
    <source>
        <dbReference type="PROSITE" id="PS50111"/>
    </source>
</evidence>
<evidence type="ECO:0000313" key="10">
    <source>
        <dbReference type="EMBL" id="SDZ99338.1"/>
    </source>
</evidence>
<dbReference type="STRING" id="1122198.SAMN02745729_101167"/>
<dbReference type="GO" id="GO:0005886">
    <property type="term" value="C:plasma membrane"/>
    <property type="evidence" value="ECO:0007669"/>
    <property type="project" value="UniProtKB-SubCell"/>
</dbReference>
<dbReference type="FunFam" id="1.10.287.950:FF:000001">
    <property type="entry name" value="Methyl-accepting chemotaxis sensory transducer"/>
    <property type="match status" value="1"/>
</dbReference>
<dbReference type="SUPFAM" id="SSF58104">
    <property type="entry name" value="Methyl-accepting chemotaxis protein (MCP) signaling domain"/>
    <property type="match status" value="1"/>
</dbReference>
<dbReference type="InterPro" id="IPR013587">
    <property type="entry name" value="Nitrate/nitrite_sensing"/>
</dbReference>
<dbReference type="PANTHER" id="PTHR32089:SF112">
    <property type="entry name" value="LYSOZYME-LIKE PROTEIN-RELATED"/>
    <property type="match status" value="1"/>
</dbReference>
<dbReference type="PANTHER" id="PTHR32089">
    <property type="entry name" value="METHYL-ACCEPTING CHEMOTAXIS PROTEIN MCPB"/>
    <property type="match status" value="1"/>
</dbReference>
<dbReference type="PROSITE" id="PS50885">
    <property type="entry name" value="HAMP"/>
    <property type="match status" value="1"/>
</dbReference>
<dbReference type="AlphaFoldDB" id="A0A1H3XLC0"/>
<comment type="subcellular location">
    <subcellularLocation>
        <location evidence="1">Cell inner membrane</location>
        <topology evidence="1">Multi-pass membrane protein</topology>
    </subcellularLocation>
</comment>
<dbReference type="EMBL" id="FNRJ01000001">
    <property type="protein sequence ID" value="SDZ99338.1"/>
    <property type="molecule type" value="Genomic_DNA"/>
</dbReference>
<dbReference type="PROSITE" id="PS50906">
    <property type="entry name" value="NIT"/>
    <property type="match status" value="1"/>
</dbReference>
<dbReference type="InterPro" id="IPR004089">
    <property type="entry name" value="MCPsignal_dom"/>
</dbReference>
<dbReference type="Proteomes" id="UP000242469">
    <property type="component" value="Unassembled WGS sequence"/>
</dbReference>
<protein>
    <submittedName>
        <fullName evidence="10">Methyl-accepting chemotaxis protein</fullName>
    </submittedName>
</protein>
<evidence type="ECO:0000256" key="2">
    <source>
        <dbReference type="ARBA" id="ARBA00022519"/>
    </source>
</evidence>
<dbReference type="Pfam" id="PF08376">
    <property type="entry name" value="NIT"/>
    <property type="match status" value="1"/>
</dbReference>
<dbReference type="GO" id="GO:0007165">
    <property type="term" value="P:signal transduction"/>
    <property type="evidence" value="ECO:0007669"/>
    <property type="project" value="UniProtKB-KW"/>
</dbReference>
<dbReference type="CDD" id="cd06225">
    <property type="entry name" value="HAMP"/>
    <property type="match status" value="1"/>
</dbReference>
<feature type="domain" description="NIT" evidence="9">
    <location>
        <begin position="49"/>
        <end position="297"/>
    </location>
</feature>
<evidence type="ECO:0000256" key="1">
    <source>
        <dbReference type="ARBA" id="ARBA00004429"/>
    </source>
</evidence>
<name>A0A1H3XLC0_9GAMM</name>
<organism evidence="10 11">
    <name type="scientific">Marinobacterium iners DSM 11526</name>
    <dbReference type="NCBI Taxonomy" id="1122198"/>
    <lineage>
        <taxon>Bacteria</taxon>
        <taxon>Pseudomonadati</taxon>
        <taxon>Pseudomonadota</taxon>
        <taxon>Gammaproteobacteria</taxon>
        <taxon>Oceanospirillales</taxon>
        <taxon>Oceanospirillaceae</taxon>
        <taxon>Marinobacterium</taxon>
    </lineage>
</organism>
<dbReference type="PROSITE" id="PS50111">
    <property type="entry name" value="CHEMOTAXIS_TRANSDUC_2"/>
    <property type="match status" value="1"/>
</dbReference>
<evidence type="ECO:0000259" key="8">
    <source>
        <dbReference type="PROSITE" id="PS50885"/>
    </source>
</evidence>
<keyword evidence="11" id="KW-1185">Reference proteome</keyword>
<accession>A0A1H3XLC0</accession>
<dbReference type="GO" id="GO:0004888">
    <property type="term" value="F:transmembrane signaling receptor activity"/>
    <property type="evidence" value="ECO:0007669"/>
    <property type="project" value="InterPro"/>
</dbReference>
<evidence type="ECO:0000256" key="3">
    <source>
        <dbReference type="ARBA" id="ARBA00023224"/>
    </source>
</evidence>
<dbReference type="CDD" id="cd11386">
    <property type="entry name" value="MCP_signal"/>
    <property type="match status" value="1"/>
</dbReference>
<dbReference type="RefSeq" id="WP_091821588.1">
    <property type="nucleotide sequence ID" value="NZ_FNRJ01000001.1"/>
</dbReference>
<keyword evidence="2" id="KW-0472">Membrane</keyword>
<dbReference type="PRINTS" id="PR00260">
    <property type="entry name" value="CHEMTRNSDUCR"/>
</dbReference>
<dbReference type="Gene3D" id="1.10.287.950">
    <property type="entry name" value="Methyl-accepting chemotaxis protein"/>
    <property type="match status" value="1"/>
</dbReference>
<gene>
    <name evidence="10" type="ORF">SAMN02745729_101167</name>
</gene>
<sequence length="658" mass="72003">MKIRFIHKILLLLLLPVLGITLLLGDTLIDRYHDAAALNKLELEVELTTYNSALVHELQKERGATSGWLGAGTEAFANTLRQQRQQTDQVMSRWQNYLEGQTFSDADITSTLVQIQRELGQLRTIRQSADNRDIELSRALGYFTDLIAELLSVSATASRISDDAAISRASAAFYAYLQAKERAGIERAVLSNVFGRDSFAPGLYERFLNLVSQQETYLAQFKVLATEEQVTRFSQLDSSAEFSAVERLRKVAMDKATSGNFGVPGTEWFDRATDRINVMKSFEDQIAGELLNTAANQHQQAQFQTWLAGSALAGILALVALISSWIIRGLHRQVDALANTMDRVRNEHDLTARADVLSGDELGTVAQYLNHTLDNFSSAIREVATASNQLNQEALSTSSIVQQAEQSLQSQSNETMQVAAAVEEVSTAVQDVANSTVSASDAAHQANQLAMDGHAKVQAAVEAVASLASDSQRLAEMTARLNESSQRISDVTNVINNVSEQTNLLALNAAIEAARAGEHGRGFAVVADEVRTLAQRTQQSTSEIDEIIHRLQHETQQANTLVESNQKDMEVATSRAREVEQALDQIVMAIGDITNMSTQIAAAAEEESTAISDIGRNITGIDNSAETISESARVLSEHAEQQLQLAQNLSQLIKRFKT</sequence>
<dbReference type="SMART" id="SM00304">
    <property type="entry name" value="HAMP"/>
    <property type="match status" value="1"/>
</dbReference>
<keyword evidence="3 5" id="KW-0807">Transducer</keyword>
<reference evidence="11" key="1">
    <citation type="submission" date="2016-10" db="EMBL/GenBank/DDBJ databases">
        <authorList>
            <person name="Varghese N."/>
            <person name="Submissions S."/>
        </authorList>
    </citation>
    <scope>NUCLEOTIDE SEQUENCE [LARGE SCALE GENOMIC DNA]</scope>
    <source>
        <strain evidence="11">DSM 11526</strain>
    </source>
</reference>
<dbReference type="InterPro" id="IPR010910">
    <property type="entry name" value="Nitrate/nitrite_sensing_bac"/>
</dbReference>
<dbReference type="InterPro" id="IPR000727">
    <property type="entry name" value="T_SNARE_dom"/>
</dbReference>